<sequence>MMRLDGVRDESCGFCYRPSPASASIPAGRSPMRPRTIILPLAIVGLAIAGWSGVWAWGSNRAEDAVQRWLAAEAANGRVIQCGERARGGYPFRMEITCSKPMVELRDEARPYQTYRFETLKVVSQIWSPGHVISEWTGPMTVVTEGDPSVTTATWRLAQASAQLQIGGYDSSNAVIDGLEVVRDGVVLVKAARSELHTRPNRTDPVSVDVVASLKQATFAARPMAPVDAEIQFVARKLLRTPSRPQVLPVRQWMAAGGAVDLVLLRLVQGPALAVAKGSLRLTPEGKPDGEIELRVANVEAALQQTGLGATLGPLAAGAMTMASRPTEVEGKPGRIFTLRAADGRLQVGPLRIGLPTIVP</sequence>
<keyword evidence="1" id="KW-1133">Transmembrane helix</keyword>
<dbReference type="OrthoDB" id="7169664at2"/>
<dbReference type="AlphaFoldDB" id="A0A2S0NGF8"/>
<feature type="transmembrane region" description="Helical" evidence="1">
    <location>
        <begin position="37"/>
        <end position="58"/>
    </location>
</feature>
<evidence type="ECO:0000256" key="1">
    <source>
        <dbReference type="SAM" id="Phobius"/>
    </source>
</evidence>
<keyword evidence="3" id="KW-1185">Reference proteome</keyword>
<keyword evidence="1" id="KW-0472">Membrane</keyword>
<dbReference type="InterPro" id="IPR018666">
    <property type="entry name" value="DUF2125"/>
</dbReference>
<proteinExistence type="predicted"/>
<evidence type="ECO:0000313" key="3">
    <source>
        <dbReference type="Proteomes" id="UP000237889"/>
    </source>
</evidence>
<protein>
    <recommendedName>
        <fullName evidence="4">DUF2125 domain-containing protein</fullName>
    </recommendedName>
</protein>
<accession>A0A2S0NGF8</accession>
<dbReference type="KEGG" id="phr:C6569_20075"/>
<dbReference type="EMBL" id="CP027668">
    <property type="protein sequence ID" value="AVO47157.1"/>
    <property type="molecule type" value="Genomic_DNA"/>
</dbReference>
<keyword evidence="1" id="KW-0812">Transmembrane</keyword>
<name>A0A2S0NGF8_9HYPH</name>
<dbReference type="Pfam" id="PF09898">
    <property type="entry name" value="DUF2125"/>
    <property type="match status" value="1"/>
</dbReference>
<reference evidence="2 3" key="1">
    <citation type="submission" date="2018-03" db="EMBL/GenBank/DDBJ databases">
        <title>Genome sequencing of Phreatobacter sp.</title>
        <authorList>
            <person name="Kim S.-J."/>
            <person name="Heo J."/>
            <person name="Kwon S.-W."/>
        </authorList>
    </citation>
    <scope>NUCLEOTIDE SEQUENCE [LARGE SCALE GENOMIC DNA]</scope>
    <source>
        <strain evidence="2 3">S-12</strain>
    </source>
</reference>
<evidence type="ECO:0008006" key="4">
    <source>
        <dbReference type="Google" id="ProtNLM"/>
    </source>
</evidence>
<organism evidence="2 3">
    <name type="scientific">Phreatobacter cathodiphilus</name>
    <dbReference type="NCBI Taxonomy" id="1868589"/>
    <lineage>
        <taxon>Bacteria</taxon>
        <taxon>Pseudomonadati</taxon>
        <taxon>Pseudomonadota</taxon>
        <taxon>Alphaproteobacteria</taxon>
        <taxon>Hyphomicrobiales</taxon>
        <taxon>Phreatobacteraceae</taxon>
        <taxon>Phreatobacter</taxon>
    </lineage>
</organism>
<dbReference type="Proteomes" id="UP000237889">
    <property type="component" value="Chromosome"/>
</dbReference>
<evidence type="ECO:0000313" key="2">
    <source>
        <dbReference type="EMBL" id="AVO47157.1"/>
    </source>
</evidence>
<gene>
    <name evidence="2" type="ORF">C6569_20075</name>
</gene>